<dbReference type="RefSeq" id="WP_309848702.1">
    <property type="nucleotide sequence ID" value="NZ_BAAAIU010000004.1"/>
</dbReference>
<organism evidence="1 2">
    <name type="scientific">Falsarthrobacter nasiphocae</name>
    <dbReference type="NCBI Taxonomy" id="189863"/>
    <lineage>
        <taxon>Bacteria</taxon>
        <taxon>Bacillati</taxon>
        <taxon>Actinomycetota</taxon>
        <taxon>Actinomycetes</taxon>
        <taxon>Micrococcales</taxon>
        <taxon>Micrococcaceae</taxon>
        <taxon>Falsarthrobacter</taxon>
    </lineage>
</organism>
<dbReference type="Proteomes" id="UP001247307">
    <property type="component" value="Unassembled WGS sequence"/>
</dbReference>
<evidence type="ECO:0000313" key="1">
    <source>
        <dbReference type="EMBL" id="MDR6891199.1"/>
    </source>
</evidence>
<keyword evidence="2" id="KW-1185">Reference proteome</keyword>
<reference evidence="1" key="1">
    <citation type="submission" date="2023-07" db="EMBL/GenBank/DDBJ databases">
        <title>Sequencing the genomes of 1000 actinobacteria strains.</title>
        <authorList>
            <person name="Klenk H.-P."/>
        </authorList>
    </citation>
    <scope>NUCLEOTIDE SEQUENCE</scope>
    <source>
        <strain evidence="1">DSM 13988</strain>
    </source>
</reference>
<sequence length="136" mass="14266">MNWEERYVRFGRVFGEAPTPFLDELIRDGTGGGQLRACAGAGRPDLGAGAPVLRQPAITLAESAEPFAPPRALVPGDGYGRNGLALAAAALRPGGTVVVVTSPEVASPRAEQSLWPGSITWEDRSTEAETRLIGRA</sequence>
<comment type="caution">
    <text evidence="1">The sequence shown here is derived from an EMBL/GenBank/DDBJ whole genome shotgun (WGS) entry which is preliminary data.</text>
</comment>
<proteinExistence type="predicted"/>
<dbReference type="AlphaFoldDB" id="A0AAE3YFH4"/>
<name>A0AAE3YFH4_9MICC</name>
<evidence type="ECO:0000313" key="2">
    <source>
        <dbReference type="Proteomes" id="UP001247307"/>
    </source>
</evidence>
<protein>
    <submittedName>
        <fullName evidence="1">Uncharacterized protein</fullName>
    </submittedName>
</protein>
<accession>A0AAE3YFH4</accession>
<gene>
    <name evidence="1" type="ORF">J2S35_000139</name>
</gene>
<dbReference type="EMBL" id="JAVDUI010000001">
    <property type="protein sequence ID" value="MDR6891199.1"/>
    <property type="molecule type" value="Genomic_DNA"/>
</dbReference>